<keyword evidence="3 6" id="KW-0812">Transmembrane</keyword>
<comment type="caution">
    <text evidence="8">The sequence shown here is derived from an EMBL/GenBank/DDBJ whole genome shotgun (WGS) entry which is preliminary data.</text>
</comment>
<dbReference type="Gene3D" id="1.20.144.10">
    <property type="entry name" value="Phosphatidic acid phosphatase type 2/haloperoxidase"/>
    <property type="match status" value="1"/>
</dbReference>
<feature type="transmembrane region" description="Helical" evidence="6">
    <location>
        <begin position="105"/>
        <end position="125"/>
    </location>
</feature>
<feature type="non-terminal residue" evidence="8">
    <location>
        <position position="1"/>
    </location>
</feature>
<evidence type="ECO:0000256" key="3">
    <source>
        <dbReference type="ARBA" id="ARBA00022692"/>
    </source>
</evidence>
<dbReference type="Pfam" id="PF01569">
    <property type="entry name" value="PAP2"/>
    <property type="match status" value="1"/>
</dbReference>
<evidence type="ECO:0000259" key="7">
    <source>
        <dbReference type="SMART" id="SM00014"/>
    </source>
</evidence>
<feature type="transmembrane region" description="Helical" evidence="6">
    <location>
        <begin position="238"/>
        <end position="257"/>
    </location>
</feature>
<dbReference type="InterPro" id="IPR000326">
    <property type="entry name" value="PAP2/HPO"/>
</dbReference>
<keyword evidence="9" id="KW-1185">Reference proteome</keyword>
<evidence type="ECO:0000256" key="6">
    <source>
        <dbReference type="SAM" id="Phobius"/>
    </source>
</evidence>
<dbReference type="GO" id="GO:0046839">
    <property type="term" value="P:phospholipid dephosphorylation"/>
    <property type="evidence" value="ECO:0007669"/>
    <property type="project" value="TreeGrafter"/>
</dbReference>
<reference evidence="8" key="1">
    <citation type="submission" date="2023-06" db="EMBL/GenBank/DDBJ databases">
        <authorList>
            <person name="Delattre M."/>
        </authorList>
    </citation>
    <scope>NUCLEOTIDE SEQUENCE</scope>
    <source>
        <strain evidence="8">AF72</strain>
    </source>
</reference>
<keyword evidence="5 6" id="KW-0472">Membrane</keyword>
<dbReference type="GO" id="GO:0008195">
    <property type="term" value="F:phosphatidate phosphatase activity"/>
    <property type="evidence" value="ECO:0007669"/>
    <property type="project" value="TreeGrafter"/>
</dbReference>
<dbReference type="InterPro" id="IPR036938">
    <property type="entry name" value="PAP2/HPO_sf"/>
</dbReference>
<feature type="domain" description="Phosphatidic acid phosphatase type 2/haloperoxidase" evidence="7">
    <location>
        <begin position="104"/>
        <end position="251"/>
    </location>
</feature>
<dbReference type="InterPro" id="IPR043216">
    <property type="entry name" value="PAP-like"/>
</dbReference>
<evidence type="ECO:0000313" key="8">
    <source>
        <dbReference type="EMBL" id="CAJ0563904.1"/>
    </source>
</evidence>
<accession>A0AA36C857</accession>
<dbReference type="GO" id="GO:0007165">
    <property type="term" value="P:signal transduction"/>
    <property type="evidence" value="ECO:0007669"/>
    <property type="project" value="TreeGrafter"/>
</dbReference>
<feature type="transmembrane region" description="Helical" evidence="6">
    <location>
        <begin position="206"/>
        <end position="226"/>
    </location>
</feature>
<dbReference type="GO" id="GO:0005886">
    <property type="term" value="C:plasma membrane"/>
    <property type="evidence" value="ECO:0007669"/>
    <property type="project" value="TreeGrafter"/>
</dbReference>
<protein>
    <recommendedName>
        <fullName evidence="7">Phosphatidic acid phosphatase type 2/haloperoxidase domain-containing protein</fullName>
    </recommendedName>
</protein>
<evidence type="ECO:0000256" key="5">
    <source>
        <dbReference type="ARBA" id="ARBA00023136"/>
    </source>
</evidence>
<keyword evidence="4 6" id="KW-1133">Transmembrane helix</keyword>
<name>A0AA36C857_9BILA</name>
<dbReference type="SUPFAM" id="SSF48317">
    <property type="entry name" value="Acid phosphatase/Vanadium-dependent haloperoxidase"/>
    <property type="match status" value="1"/>
</dbReference>
<feature type="transmembrane region" description="Helical" evidence="6">
    <location>
        <begin position="173"/>
        <end position="194"/>
    </location>
</feature>
<dbReference type="GO" id="GO:0006644">
    <property type="term" value="P:phospholipid metabolic process"/>
    <property type="evidence" value="ECO:0007669"/>
    <property type="project" value="InterPro"/>
</dbReference>
<sequence length="279" mass="31633">MDLRSSWRVWLLNSTIMGVICLIVLIVPWALENDRLPAQRGFFCNDESIRHPILPNTVSVVVCGIVSLIIVFTMVLLAEVVVLYRKERNERQLRFFFYTLIQQNGYWLLGLQTTLILTQIAKYSVGRLRPHFLAVCQIQNLSELCVDPLRFVKSTEYSCTGPPGEVREARVSFFSGHSVTITYCCIYSVLYLQARIGSRTGHWRGALCVLQSMLVGVALFICASRVTDYWHHPTDVLTGAAFGVLSATWTALVWAGLFSRNKYVKVRCELPEKSSENMA</sequence>
<dbReference type="EMBL" id="CATQJA010000753">
    <property type="protein sequence ID" value="CAJ0563904.1"/>
    <property type="molecule type" value="Genomic_DNA"/>
</dbReference>
<evidence type="ECO:0000256" key="1">
    <source>
        <dbReference type="ARBA" id="ARBA00004141"/>
    </source>
</evidence>
<gene>
    <name evidence="8" type="ORF">MSPICULIGERA_LOCUS2606</name>
</gene>
<feature type="transmembrane region" description="Helical" evidence="6">
    <location>
        <begin position="9"/>
        <end position="31"/>
    </location>
</feature>
<dbReference type="PANTHER" id="PTHR10165">
    <property type="entry name" value="LIPID PHOSPHATE PHOSPHATASE"/>
    <property type="match status" value="1"/>
</dbReference>
<organism evidence="8 9">
    <name type="scientific">Mesorhabditis spiculigera</name>
    <dbReference type="NCBI Taxonomy" id="96644"/>
    <lineage>
        <taxon>Eukaryota</taxon>
        <taxon>Metazoa</taxon>
        <taxon>Ecdysozoa</taxon>
        <taxon>Nematoda</taxon>
        <taxon>Chromadorea</taxon>
        <taxon>Rhabditida</taxon>
        <taxon>Rhabditina</taxon>
        <taxon>Rhabditomorpha</taxon>
        <taxon>Rhabditoidea</taxon>
        <taxon>Rhabditidae</taxon>
        <taxon>Mesorhabditinae</taxon>
        <taxon>Mesorhabditis</taxon>
    </lineage>
</organism>
<evidence type="ECO:0000256" key="4">
    <source>
        <dbReference type="ARBA" id="ARBA00022989"/>
    </source>
</evidence>
<dbReference type="PANTHER" id="PTHR10165:SF103">
    <property type="entry name" value="PHOSPHOLIPID PHOSPHATASE HOMOLOG 1.2 HOMOLOG"/>
    <property type="match status" value="1"/>
</dbReference>
<dbReference type="SMART" id="SM00014">
    <property type="entry name" value="acidPPc"/>
    <property type="match status" value="1"/>
</dbReference>
<comment type="subcellular location">
    <subcellularLocation>
        <location evidence="1">Membrane</location>
        <topology evidence="1">Multi-pass membrane protein</topology>
    </subcellularLocation>
</comment>
<feature type="transmembrane region" description="Helical" evidence="6">
    <location>
        <begin position="58"/>
        <end position="84"/>
    </location>
</feature>
<comment type="similarity">
    <text evidence="2">Belongs to the PA-phosphatase related phosphoesterase family.</text>
</comment>
<proteinExistence type="inferred from homology"/>
<dbReference type="Proteomes" id="UP001177023">
    <property type="component" value="Unassembled WGS sequence"/>
</dbReference>
<evidence type="ECO:0000256" key="2">
    <source>
        <dbReference type="ARBA" id="ARBA00008816"/>
    </source>
</evidence>
<evidence type="ECO:0000313" key="9">
    <source>
        <dbReference type="Proteomes" id="UP001177023"/>
    </source>
</evidence>
<dbReference type="AlphaFoldDB" id="A0AA36C857"/>